<dbReference type="PROSITE" id="PS51833">
    <property type="entry name" value="HDOD"/>
    <property type="match status" value="1"/>
</dbReference>
<proteinExistence type="predicted"/>
<protein>
    <submittedName>
        <fullName evidence="3">HDOD domain-containing protein</fullName>
    </submittedName>
</protein>
<gene>
    <name evidence="3" type="ORF">SAMN05216203_1366</name>
</gene>
<dbReference type="PANTHER" id="PTHR33525">
    <property type="match status" value="1"/>
</dbReference>
<evidence type="ECO:0000313" key="4">
    <source>
        <dbReference type="Proteomes" id="UP000198644"/>
    </source>
</evidence>
<dbReference type="InterPro" id="IPR013976">
    <property type="entry name" value="HDOD"/>
</dbReference>
<dbReference type="EMBL" id="FOYW01000001">
    <property type="protein sequence ID" value="SFR55848.1"/>
    <property type="molecule type" value="Genomic_DNA"/>
</dbReference>
<keyword evidence="4" id="KW-1185">Reference proteome</keyword>
<dbReference type="OrthoDB" id="5848404at2"/>
<dbReference type="RefSeq" id="WP_092010055.1">
    <property type="nucleotide sequence ID" value="NZ_FOYW01000001.1"/>
</dbReference>
<evidence type="ECO:0000256" key="1">
    <source>
        <dbReference type="SAM" id="MobiDB-lite"/>
    </source>
</evidence>
<evidence type="ECO:0000313" key="3">
    <source>
        <dbReference type="EMBL" id="SFR55848.1"/>
    </source>
</evidence>
<name>A0A1I6HN85_9GAMM</name>
<sequence length="347" mass="38973">MSGILAWISGKLFSGRHAPPDTVSRKTPAPVPDSGTRGDTKDQGPLEKLEDHLYCWLLDTGPRQLNEPSDLTARVVREIESRLENNALEELPRQPLTLPTLMRTLGNESTTRKEVAGIILSDSALTNQVLSVANSPFFKVGDQPVETVEQAVFLLGLDGIRNVASASVMRPMLAARNSSEALFTQRVWRWGLTCSRASELIALTRHEESTSYFMVGLLPALSYLILRREVQRIFKRKFPDRTPSAHTYHEVMRTFQWQTARKVARAWHLPARYHALLLKNPGYPDPDAANSPLRDGIILGTREALRDAHQRNLGDDELRALLSLEPKQLEKVRHILVRLLSEGLGSR</sequence>
<dbReference type="Proteomes" id="UP000198644">
    <property type="component" value="Unassembled WGS sequence"/>
</dbReference>
<dbReference type="Pfam" id="PF08668">
    <property type="entry name" value="HDOD"/>
    <property type="match status" value="1"/>
</dbReference>
<reference evidence="3 4" key="1">
    <citation type="submission" date="2016-10" db="EMBL/GenBank/DDBJ databases">
        <authorList>
            <person name="de Groot N.N."/>
        </authorList>
    </citation>
    <scope>NUCLEOTIDE SEQUENCE [LARGE SCALE GENOMIC DNA]</scope>
    <source>
        <strain evidence="3 4">CGMCC 1.9167</strain>
    </source>
</reference>
<accession>A0A1I6HN85</accession>
<dbReference type="STRING" id="650891.SAMN05216203_1366"/>
<feature type="domain" description="HDOD" evidence="2">
    <location>
        <begin position="91"/>
        <end position="283"/>
    </location>
</feature>
<feature type="region of interest" description="Disordered" evidence="1">
    <location>
        <begin position="17"/>
        <end position="45"/>
    </location>
</feature>
<dbReference type="AlphaFoldDB" id="A0A1I6HN85"/>
<organism evidence="3 4">
    <name type="scientific">Marinobacter daqiaonensis</name>
    <dbReference type="NCBI Taxonomy" id="650891"/>
    <lineage>
        <taxon>Bacteria</taxon>
        <taxon>Pseudomonadati</taxon>
        <taxon>Pseudomonadota</taxon>
        <taxon>Gammaproteobacteria</taxon>
        <taxon>Pseudomonadales</taxon>
        <taxon>Marinobacteraceae</taxon>
        <taxon>Marinobacter</taxon>
    </lineage>
</organism>
<dbReference type="SUPFAM" id="SSF109604">
    <property type="entry name" value="HD-domain/PDEase-like"/>
    <property type="match status" value="1"/>
</dbReference>
<dbReference type="InterPro" id="IPR052340">
    <property type="entry name" value="RNase_Y/CdgJ"/>
</dbReference>
<dbReference type="PANTHER" id="PTHR33525:SF6">
    <property type="entry name" value="HDOD DOMAIN-CONTAINING PROTEIN"/>
    <property type="match status" value="1"/>
</dbReference>
<dbReference type="Gene3D" id="1.10.3210.10">
    <property type="entry name" value="Hypothetical protein af1432"/>
    <property type="match status" value="1"/>
</dbReference>
<feature type="compositionally biased region" description="Basic and acidic residues" evidence="1">
    <location>
        <begin position="36"/>
        <end position="45"/>
    </location>
</feature>
<evidence type="ECO:0000259" key="2">
    <source>
        <dbReference type="PROSITE" id="PS51833"/>
    </source>
</evidence>